<evidence type="ECO:0000256" key="9">
    <source>
        <dbReference type="ARBA" id="ARBA00029599"/>
    </source>
</evidence>
<sequence>MTAPQTPSGSAGAADAAAGSAMAPTAGSGAGAASSSATDIHHKIGRLARQLHDALNELGFAQQLRSTMSELPDAQSRLSYIARLTGEAAEKVLNRVEQAKAQNDYIVTETRRVKELLIQDPVAAVAKGEVMNYMLDMERVSRDIDTHLTEIMMAQDFHDLTGQVIARVVNLTATLEQQLVQLLIETAPPDAPMPSLPAEAEHHHFPGPVVDPAHTPDVVTSQSQVDDLLASLGF</sequence>
<comment type="subcellular location">
    <subcellularLocation>
        <location evidence="1 10">Cytoplasm</location>
    </subcellularLocation>
</comment>
<reference evidence="13 14" key="1">
    <citation type="submission" date="2018-07" db="EMBL/GenBank/DDBJ databases">
        <title>Genomic Encyclopedia of Type Strains, Phase IV (KMG-IV): sequencing the most valuable type-strain genomes for metagenomic binning, comparative biology and taxonomic classification.</title>
        <authorList>
            <person name="Goeker M."/>
        </authorList>
    </citation>
    <scope>NUCLEOTIDE SEQUENCE [LARGE SCALE GENOMIC DNA]</scope>
    <source>
        <strain evidence="13 14">DSM 100911</strain>
    </source>
</reference>
<evidence type="ECO:0000256" key="6">
    <source>
        <dbReference type="ARBA" id="ARBA00022779"/>
    </source>
</evidence>
<dbReference type="SUPFAM" id="SSF75708">
    <property type="entry name" value="Chemotaxis phosphatase CheZ"/>
    <property type="match status" value="1"/>
</dbReference>
<comment type="function">
    <text evidence="10">Plays an important role in bacterial chemotaxis signal transduction pathway by accelerating the dephosphorylation of phosphorylated CheY (CheY-P).</text>
</comment>
<evidence type="ECO:0000256" key="5">
    <source>
        <dbReference type="ARBA" id="ARBA00022500"/>
    </source>
</evidence>
<accession>A0A369ALA0</accession>
<evidence type="ECO:0000256" key="2">
    <source>
        <dbReference type="ARBA" id="ARBA00005908"/>
    </source>
</evidence>
<dbReference type="PANTHER" id="PTHR43693">
    <property type="entry name" value="PROTEIN PHOSPHATASE CHEZ"/>
    <property type="match status" value="1"/>
</dbReference>
<dbReference type="GO" id="GO:0005737">
    <property type="term" value="C:cytoplasm"/>
    <property type="evidence" value="ECO:0007669"/>
    <property type="project" value="UniProtKB-SubCell"/>
</dbReference>
<name>A0A369ALA0_9BURK</name>
<evidence type="ECO:0000256" key="10">
    <source>
        <dbReference type="PIRNR" id="PIRNR002884"/>
    </source>
</evidence>
<evidence type="ECO:0000256" key="1">
    <source>
        <dbReference type="ARBA" id="ARBA00004496"/>
    </source>
</evidence>
<dbReference type="InterPro" id="IPR050992">
    <property type="entry name" value="CheZ_family_phosphatases"/>
</dbReference>
<dbReference type="GO" id="GO:0009288">
    <property type="term" value="C:bacterial-type flagellum"/>
    <property type="evidence" value="ECO:0007669"/>
    <property type="project" value="InterPro"/>
</dbReference>
<evidence type="ECO:0000256" key="7">
    <source>
        <dbReference type="ARBA" id="ARBA00022801"/>
    </source>
</evidence>
<dbReference type="PANTHER" id="PTHR43693:SF1">
    <property type="entry name" value="PROTEIN PHOSPHATASE CHEZ"/>
    <property type="match status" value="1"/>
</dbReference>
<comment type="similarity">
    <text evidence="2 10">Belongs to the CheZ family.</text>
</comment>
<dbReference type="InterPro" id="IPR007439">
    <property type="entry name" value="Chemotax_Pase_CheZ"/>
</dbReference>
<dbReference type="GO" id="GO:0006935">
    <property type="term" value="P:chemotaxis"/>
    <property type="evidence" value="ECO:0007669"/>
    <property type="project" value="UniProtKB-KW"/>
</dbReference>
<evidence type="ECO:0000256" key="11">
    <source>
        <dbReference type="PIRSR" id="PIRSR002884-1"/>
    </source>
</evidence>
<gene>
    <name evidence="13" type="ORF">DFR45_103154</name>
</gene>
<dbReference type="GO" id="GO:0004721">
    <property type="term" value="F:phosphoprotein phosphatase activity"/>
    <property type="evidence" value="ECO:0007669"/>
    <property type="project" value="UniProtKB-KW"/>
</dbReference>
<evidence type="ECO:0000313" key="14">
    <source>
        <dbReference type="Proteomes" id="UP000252174"/>
    </source>
</evidence>
<dbReference type="PIRSF" id="PIRSF002884">
    <property type="entry name" value="CheZ"/>
    <property type="match status" value="1"/>
</dbReference>
<comment type="caution">
    <text evidence="13">The sequence shown here is derived from an EMBL/GenBank/DDBJ whole genome shotgun (WGS) entry which is preliminary data.</text>
</comment>
<dbReference type="EMBL" id="QPJU01000003">
    <property type="protein sequence ID" value="RCX10169.1"/>
    <property type="molecule type" value="Genomic_DNA"/>
</dbReference>
<feature type="region of interest" description="Disordered" evidence="12">
    <location>
        <begin position="191"/>
        <end position="216"/>
    </location>
</feature>
<dbReference type="Gene3D" id="1.10.287.500">
    <property type="entry name" value="Helix hairpin bin"/>
    <property type="match status" value="1"/>
</dbReference>
<keyword evidence="14" id="KW-1185">Reference proteome</keyword>
<dbReference type="AlphaFoldDB" id="A0A369ALA0"/>
<dbReference type="GO" id="GO:0050920">
    <property type="term" value="P:regulation of chemotaxis"/>
    <property type="evidence" value="ECO:0007669"/>
    <property type="project" value="InterPro"/>
</dbReference>
<dbReference type="Proteomes" id="UP000252174">
    <property type="component" value="Unassembled WGS sequence"/>
</dbReference>
<organism evidence="13 14">
    <name type="scientific">Extensimonas vulgaris</name>
    <dbReference type="NCBI Taxonomy" id="1031594"/>
    <lineage>
        <taxon>Bacteria</taxon>
        <taxon>Pseudomonadati</taxon>
        <taxon>Pseudomonadota</taxon>
        <taxon>Betaproteobacteria</taxon>
        <taxon>Burkholderiales</taxon>
        <taxon>Comamonadaceae</taxon>
        <taxon>Extensimonas</taxon>
    </lineage>
</organism>
<keyword evidence="6 10" id="KW-0283">Flagellar rotation</keyword>
<evidence type="ECO:0000256" key="4">
    <source>
        <dbReference type="ARBA" id="ARBA00022490"/>
    </source>
</evidence>
<dbReference type="Pfam" id="PF04344">
    <property type="entry name" value="CheZ"/>
    <property type="match status" value="1"/>
</dbReference>
<feature type="site" description="Enhances dephosphorylation of CheY-P" evidence="11">
    <location>
        <position position="163"/>
    </location>
</feature>
<evidence type="ECO:0000256" key="12">
    <source>
        <dbReference type="SAM" id="MobiDB-lite"/>
    </source>
</evidence>
<proteinExistence type="inferred from homology"/>
<evidence type="ECO:0000313" key="13">
    <source>
        <dbReference type="EMBL" id="RCX10169.1"/>
    </source>
</evidence>
<dbReference type="GO" id="GO:0097588">
    <property type="term" value="P:archaeal or bacterial-type flagellum-dependent cell motility"/>
    <property type="evidence" value="ECO:0007669"/>
    <property type="project" value="UniProtKB-KW"/>
</dbReference>
<comment type="subunit">
    <text evidence="10">Homodimer.</text>
</comment>
<keyword evidence="4 10" id="KW-0963">Cytoplasm</keyword>
<dbReference type="EC" id="3.1.3.-" evidence="10"/>
<evidence type="ECO:0000256" key="8">
    <source>
        <dbReference type="ARBA" id="ARBA00022912"/>
    </source>
</evidence>
<evidence type="ECO:0000256" key="3">
    <source>
        <dbReference type="ARBA" id="ARBA00018484"/>
    </source>
</evidence>
<keyword evidence="5 10" id="KW-0145">Chemotaxis</keyword>
<keyword evidence="8 10" id="KW-0904">Protein phosphatase</keyword>
<keyword evidence="7 10" id="KW-0378">Hydrolase</keyword>
<protein>
    <recommendedName>
        <fullName evidence="3 10">Protein phosphatase CheZ</fullName>
        <ecNumber evidence="10">3.1.3.-</ecNumber>
    </recommendedName>
    <alternativeName>
        <fullName evidence="9 10">Chemotaxis protein CheZ</fullName>
    </alternativeName>
</protein>